<proteinExistence type="predicted"/>
<accession>A0A5Q2N184</accession>
<dbReference type="AlphaFoldDB" id="A0A5Q2N184"/>
<reference evidence="3" key="1">
    <citation type="submission" date="2019-11" db="EMBL/GenBank/DDBJ databases">
        <title>Genome sequence of Heliorestis convoluta strain HH, an alkaliphilic and minimalistic phototrophic bacterium from a soda lake in Egypt.</title>
        <authorList>
            <person name="Dewey E.D."/>
            <person name="Stokes L.M."/>
            <person name="Burchell B.M."/>
            <person name="Shaffer K.N."/>
            <person name="Huntington A.M."/>
            <person name="Baker J.M."/>
            <person name="Nadendla S."/>
            <person name="Giglio M.G."/>
            <person name="Touchman J.W."/>
            <person name="Blankenship R.E."/>
            <person name="Madigan M.T."/>
            <person name="Sattley W.M."/>
        </authorList>
    </citation>
    <scope>NUCLEOTIDE SEQUENCE [LARGE SCALE GENOMIC DNA]</scope>
    <source>
        <strain evidence="3">HH</strain>
    </source>
</reference>
<dbReference type="EMBL" id="CP045875">
    <property type="protein sequence ID" value="QGG47569.1"/>
    <property type="molecule type" value="Genomic_DNA"/>
</dbReference>
<dbReference type="RefSeq" id="WP_153724919.1">
    <property type="nucleotide sequence ID" value="NZ_CP045875.1"/>
</dbReference>
<protein>
    <submittedName>
        <fullName evidence="2">Phage tail tape measure protein</fullName>
        <ecNumber evidence="2">3.6.1.11</ecNumber>
    </submittedName>
</protein>
<dbReference type="EC" id="3.6.1.11" evidence="2"/>
<feature type="region of interest" description="Disordered" evidence="1">
    <location>
        <begin position="56"/>
        <end position="78"/>
    </location>
</feature>
<dbReference type="Proteomes" id="UP000366051">
    <property type="component" value="Chromosome"/>
</dbReference>
<evidence type="ECO:0000313" key="3">
    <source>
        <dbReference type="Proteomes" id="UP000366051"/>
    </source>
</evidence>
<organism evidence="2 3">
    <name type="scientific">Heliorestis convoluta</name>
    <dbReference type="NCBI Taxonomy" id="356322"/>
    <lineage>
        <taxon>Bacteria</taxon>
        <taxon>Bacillati</taxon>
        <taxon>Bacillota</taxon>
        <taxon>Clostridia</taxon>
        <taxon>Eubacteriales</taxon>
        <taxon>Heliobacteriaceae</taxon>
        <taxon>Heliorestis</taxon>
    </lineage>
</organism>
<evidence type="ECO:0000313" key="2">
    <source>
        <dbReference type="EMBL" id="QGG47569.1"/>
    </source>
</evidence>
<dbReference type="KEGG" id="hcv:FTV88_1422"/>
<feature type="compositionally biased region" description="Basic residues" evidence="1">
    <location>
        <begin position="62"/>
        <end position="78"/>
    </location>
</feature>
<dbReference type="GO" id="GO:0004309">
    <property type="term" value="F:exopolyphosphatase activity"/>
    <property type="evidence" value="ECO:0007669"/>
    <property type="project" value="UniProtKB-EC"/>
</dbReference>
<name>A0A5Q2N184_9FIRM</name>
<gene>
    <name evidence="2" type="primary">ppx2</name>
    <name evidence="2" type="ORF">FTV88_1422</name>
</gene>
<sequence>MSDIGSLTVRIGLDSMGFQNGISLLNREMRRVQAEFKLASAQMGNHGSALDRLRLQSQSLTKQKRNPKTKSIRFRTSP</sequence>
<evidence type="ECO:0000256" key="1">
    <source>
        <dbReference type="SAM" id="MobiDB-lite"/>
    </source>
</evidence>
<keyword evidence="3" id="KW-1185">Reference proteome</keyword>
<keyword evidence="2" id="KW-0378">Hydrolase</keyword>